<feature type="compositionally biased region" description="Basic and acidic residues" evidence="4">
    <location>
        <begin position="630"/>
        <end position="652"/>
    </location>
</feature>
<dbReference type="PRINTS" id="PR00153">
    <property type="entry name" value="CSAPPISMRASE"/>
</dbReference>
<feature type="compositionally biased region" description="Basic and acidic residues" evidence="4">
    <location>
        <begin position="722"/>
        <end position="739"/>
    </location>
</feature>
<dbReference type="PANTHER" id="PTHR11071">
    <property type="entry name" value="PEPTIDYL-PROLYL CIS-TRANS ISOMERASE"/>
    <property type="match status" value="1"/>
</dbReference>
<feature type="compositionally biased region" description="Basic and acidic residues" evidence="4">
    <location>
        <begin position="165"/>
        <end position="179"/>
    </location>
</feature>
<feature type="compositionally biased region" description="Basic residues" evidence="4">
    <location>
        <begin position="653"/>
        <end position="671"/>
    </location>
</feature>
<feature type="compositionally biased region" description="Basic and acidic residues" evidence="4">
    <location>
        <begin position="572"/>
        <end position="581"/>
    </location>
</feature>
<dbReference type="PROSITE" id="PS50072">
    <property type="entry name" value="CSA_PPIASE_2"/>
    <property type="match status" value="1"/>
</dbReference>
<feature type="compositionally biased region" description="Basic residues" evidence="4">
    <location>
        <begin position="461"/>
        <end position="472"/>
    </location>
</feature>
<feature type="compositionally biased region" description="Basic and acidic residues" evidence="4">
    <location>
        <begin position="341"/>
        <end position="368"/>
    </location>
</feature>
<evidence type="ECO:0000259" key="5">
    <source>
        <dbReference type="PROSITE" id="PS50072"/>
    </source>
</evidence>
<feature type="compositionally biased region" description="Basic residues" evidence="4">
    <location>
        <begin position="180"/>
        <end position="208"/>
    </location>
</feature>
<evidence type="ECO:0000256" key="3">
    <source>
        <dbReference type="ARBA" id="ARBA00023235"/>
    </source>
</evidence>
<feature type="compositionally biased region" description="Acidic residues" evidence="4">
    <location>
        <begin position="482"/>
        <end position="492"/>
    </location>
</feature>
<dbReference type="SUPFAM" id="SSF50891">
    <property type="entry name" value="Cyclophilin-like"/>
    <property type="match status" value="1"/>
</dbReference>
<dbReference type="InterPro" id="IPR029000">
    <property type="entry name" value="Cyclophilin-like_dom_sf"/>
</dbReference>
<evidence type="ECO:0000313" key="6">
    <source>
        <dbReference type="EMBL" id="GFS25210.1"/>
    </source>
</evidence>
<reference evidence="6 7" key="1">
    <citation type="journal article" date="2021" name="Elife">
        <title>Chloroplast acquisition without the gene transfer in kleptoplastic sea slugs, Plakobranchus ocellatus.</title>
        <authorList>
            <person name="Maeda T."/>
            <person name="Takahashi S."/>
            <person name="Yoshida T."/>
            <person name="Shimamura S."/>
            <person name="Takaki Y."/>
            <person name="Nagai Y."/>
            <person name="Toyoda A."/>
            <person name="Suzuki Y."/>
            <person name="Arimoto A."/>
            <person name="Ishii H."/>
            <person name="Satoh N."/>
            <person name="Nishiyama T."/>
            <person name="Hasebe M."/>
            <person name="Maruyama T."/>
            <person name="Minagawa J."/>
            <person name="Obokata J."/>
            <person name="Shigenobu S."/>
        </authorList>
    </citation>
    <scope>NUCLEOTIDE SEQUENCE [LARGE SCALE GENOMIC DNA]</scope>
</reference>
<dbReference type="PANTHER" id="PTHR11071:SF565">
    <property type="entry name" value="MOCA-CYP, ISOFORM A"/>
    <property type="match status" value="1"/>
</dbReference>
<dbReference type="InterPro" id="IPR020892">
    <property type="entry name" value="Cyclophilin-type_PPIase_CS"/>
</dbReference>
<dbReference type="GO" id="GO:0006457">
    <property type="term" value="P:protein folding"/>
    <property type="evidence" value="ECO:0007669"/>
    <property type="project" value="InterPro"/>
</dbReference>
<feature type="compositionally biased region" description="Basic and acidic residues" evidence="4">
    <location>
        <begin position="266"/>
        <end position="296"/>
    </location>
</feature>
<dbReference type="PROSITE" id="PS00170">
    <property type="entry name" value="CSA_PPIASE_1"/>
    <property type="match status" value="1"/>
</dbReference>
<feature type="compositionally biased region" description="Basic and acidic residues" evidence="4">
    <location>
        <begin position="378"/>
        <end position="460"/>
    </location>
</feature>
<dbReference type="Pfam" id="PF00160">
    <property type="entry name" value="Pro_isomerase"/>
    <property type="match status" value="2"/>
</dbReference>
<evidence type="ECO:0000313" key="7">
    <source>
        <dbReference type="Proteomes" id="UP000762676"/>
    </source>
</evidence>
<evidence type="ECO:0000256" key="1">
    <source>
        <dbReference type="ARBA" id="ARBA00013194"/>
    </source>
</evidence>
<dbReference type="EC" id="5.2.1.8" evidence="1"/>
<evidence type="ECO:0000256" key="2">
    <source>
        <dbReference type="ARBA" id="ARBA00023110"/>
    </source>
</evidence>
<gene>
    <name evidence="6" type="ORF">ElyMa_007021600</name>
</gene>
<feature type="compositionally biased region" description="Low complexity" evidence="4">
    <location>
        <begin position="750"/>
        <end position="761"/>
    </location>
</feature>
<dbReference type="GO" id="GO:0016018">
    <property type="term" value="F:cyclosporin A binding"/>
    <property type="evidence" value="ECO:0007669"/>
    <property type="project" value="TreeGrafter"/>
</dbReference>
<keyword evidence="2" id="KW-0697">Rotamase</keyword>
<proteinExistence type="predicted"/>
<dbReference type="GO" id="GO:0003755">
    <property type="term" value="F:peptidyl-prolyl cis-trans isomerase activity"/>
    <property type="evidence" value="ECO:0007669"/>
    <property type="project" value="UniProtKB-KW"/>
</dbReference>
<dbReference type="EMBL" id="BMAT01014026">
    <property type="protein sequence ID" value="GFS25210.1"/>
    <property type="molecule type" value="Genomic_DNA"/>
</dbReference>
<dbReference type="Gene3D" id="2.40.100.10">
    <property type="entry name" value="Cyclophilin-like"/>
    <property type="match status" value="2"/>
</dbReference>
<feature type="compositionally biased region" description="Basic residues" evidence="4">
    <location>
        <begin position="319"/>
        <end position="333"/>
    </location>
</feature>
<feature type="compositionally biased region" description="Basic and acidic residues" evidence="4">
    <location>
        <begin position="536"/>
        <end position="556"/>
    </location>
</feature>
<keyword evidence="3 6" id="KW-0413">Isomerase</keyword>
<feature type="compositionally biased region" description="Basic residues" evidence="4">
    <location>
        <begin position="589"/>
        <end position="601"/>
    </location>
</feature>
<accession>A0AAV4JSD2</accession>
<feature type="compositionally biased region" description="Basic and acidic residues" evidence="4">
    <location>
        <begin position="493"/>
        <end position="529"/>
    </location>
</feature>
<feature type="domain" description="PPIase cyclophilin-type" evidence="5">
    <location>
        <begin position="11"/>
        <end position="151"/>
    </location>
</feature>
<evidence type="ECO:0000256" key="4">
    <source>
        <dbReference type="SAM" id="MobiDB-lite"/>
    </source>
</evidence>
<dbReference type="InterPro" id="IPR002130">
    <property type="entry name" value="Cyclophilin-type_PPIase_dom"/>
</dbReference>
<comment type="caution">
    <text evidence="6">The sequence shown here is derived from an EMBL/GenBank/DDBJ whole genome shotgun (WGS) entry which is preliminary data.</text>
</comment>
<dbReference type="AlphaFoldDB" id="A0AAV4JSD2"/>
<dbReference type="GO" id="GO:0005739">
    <property type="term" value="C:mitochondrion"/>
    <property type="evidence" value="ECO:0007669"/>
    <property type="project" value="TreeGrafter"/>
</dbReference>
<dbReference type="Proteomes" id="UP000762676">
    <property type="component" value="Unassembled WGS sequence"/>
</dbReference>
<name>A0AAV4JSD2_9GAST</name>
<sequence length="910" mass="103038">MTVGGHRPRCFFDISIGEQEVGRIVFELFSDVCPKTCENFRALCTGELGTSEKTGNTLHYKGALFHRVVKDFVIQGGDFTKSTCHSIINTFVVDKKNHPNRTTKSAPHLDGIHVVFGQVLTGQDVVRAIETLLVDSKSRPTSDVKISNCGELVLQLKSKSKKKAKAESHSSDSGSEKETKKKKKKKHHHKRKHKKKESKKRKKDKKSKASADEEEEEKEKKAEDGEDDEGKPKEEDKEEPPNSMFADIRKDEIPDVPFQNFLYRGKKAEEAEATKEKEKEDQSSSGKRRDSEEGKRNGTSPRRSRGGRYNRQIVSASGRKLKGRGAIRFRSRSRSTTPPHWKQEQRRAIPLHEAEKIADRRQNRKEMDGIDEGGDADGGERRWSSNRREGREPLSRRFERGRGDAEEAHNDNTKRSLENGRLSREKRDREDVSKRGDARHEERQKRARHDDSDEDKGKAEKRMRKESKKTKKSVAGPRDQSEDSDIEEDSGDEDKGKKSEATARSNREKERAKERSREARNRRESERAKSRSRSSSQEEKAVMKKEKSPDKRKTRDSSSPGVRIVKRQTSKSKRETEKEANSKQATAHSSHRGDKRTRRKSSASSSSDSSDEEEQRKNKRVKSRGSPVVESKKEKQASRSRKRSESPEQFRSKDKKRSPQRSRSRDRKKSRSPGSERPWLKQGYQQSRKADRSPGNRKRRSRDRSRSRDDKKGSTYQKRRNRSESSQEKGRKSKEENKSSGRNRRRGKDSSSSSSDGSDNDNQARGGKRSIFQKNAKKKSESPPPTHWKPGQKPLKNAGRPDVSEKANPLDEAPLSILQETEAMLKAQLAADSVDEALNITPGSGNPPSASVANLLSSAKISYKLDSGSAIQYSVTTGEPFNLLLQGGQLSFIEAYLSATVANLYGSTIP</sequence>
<keyword evidence="7" id="KW-1185">Reference proteome</keyword>
<feature type="compositionally biased region" description="Basic and acidic residues" evidence="4">
    <location>
        <begin position="704"/>
        <end position="713"/>
    </location>
</feature>
<organism evidence="6 7">
    <name type="scientific">Elysia marginata</name>
    <dbReference type="NCBI Taxonomy" id="1093978"/>
    <lineage>
        <taxon>Eukaryota</taxon>
        <taxon>Metazoa</taxon>
        <taxon>Spiralia</taxon>
        <taxon>Lophotrochozoa</taxon>
        <taxon>Mollusca</taxon>
        <taxon>Gastropoda</taxon>
        <taxon>Heterobranchia</taxon>
        <taxon>Euthyneura</taxon>
        <taxon>Panpulmonata</taxon>
        <taxon>Sacoglossa</taxon>
        <taxon>Placobranchoidea</taxon>
        <taxon>Plakobranchidae</taxon>
        <taxon>Elysia</taxon>
    </lineage>
</organism>
<protein>
    <recommendedName>
        <fullName evidence="1">peptidylprolyl isomerase</fullName>
        <ecNumber evidence="1">5.2.1.8</ecNumber>
    </recommendedName>
</protein>
<feature type="region of interest" description="Disordered" evidence="4">
    <location>
        <begin position="157"/>
        <end position="808"/>
    </location>
</feature>